<feature type="compositionally biased region" description="Low complexity" evidence="2">
    <location>
        <begin position="27"/>
        <end position="37"/>
    </location>
</feature>
<feature type="domain" description="OmpR/PhoB-type" evidence="3">
    <location>
        <begin position="331"/>
        <end position="395"/>
    </location>
</feature>
<accession>A0ABV9U0H2</accession>
<feature type="compositionally biased region" description="Basic and acidic residues" evidence="2">
    <location>
        <begin position="15"/>
        <end position="26"/>
    </location>
</feature>
<dbReference type="Proteomes" id="UP001595872">
    <property type="component" value="Unassembled WGS sequence"/>
</dbReference>
<dbReference type="InterPro" id="IPR029016">
    <property type="entry name" value="GAF-like_dom_sf"/>
</dbReference>
<keyword evidence="1" id="KW-0238">DNA-binding</keyword>
<dbReference type="Pfam" id="PF01590">
    <property type="entry name" value="GAF"/>
    <property type="match status" value="1"/>
</dbReference>
<dbReference type="SMART" id="SM00862">
    <property type="entry name" value="Trans_reg_C"/>
    <property type="match status" value="1"/>
</dbReference>
<evidence type="ECO:0000256" key="1">
    <source>
        <dbReference type="ARBA" id="ARBA00023125"/>
    </source>
</evidence>
<feature type="compositionally biased region" description="Low complexity" evidence="2">
    <location>
        <begin position="1"/>
        <end position="12"/>
    </location>
</feature>
<feature type="region of interest" description="Disordered" evidence="2">
    <location>
        <begin position="1"/>
        <end position="37"/>
    </location>
</feature>
<keyword evidence="5" id="KW-1185">Reference proteome</keyword>
<evidence type="ECO:0000259" key="3">
    <source>
        <dbReference type="SMART" id="SM00862"/>
    </source>
</evidence>
<proteinExistence type="predicted"/>
<evidence type="ECO:0000313" key="4">
    <source>
        <dbReference type="EMBL" id="MFC4909947.1"/>
    </source>
</evidence>
<organism evidence="4 5">
    <name type="scientific">Actinomadura gamaensis</name>
    <dbReference type="NCBI Taxonomy" id="1763541"/>
    <lineage>
        <taxon>Bacteria</taxon>
        <taxon>Bacillati</taxon>
        <taxon>Actinomycetota</taxon>
        <taxon>Actinomycetes</taxon>
        <taxon>Streptosporangiales</taxon>
        <taxon>Thermomonosporaceae</taxon>
        <taxon>Actinomadura</taxon>
    </lineage>
</organism>
<dbReference type="InterPro" id="IPR003018">
    <property type="entry name" value="GAF"/>
</dbReference>
<gene>
    <name evidence="4" type="ORF">ACFPCY_21680</name>
</gene>
<dbReference type="InterPro" id="IPR001867">
    <property type="entry name" value="OmpR/PhoB-type_DNA-bd"/>
</dbReference>
<reference evidence="5" key="1">
    <citation type="journal article" date="2019" name="Int. J. Syst. Evol. Microbiol.">
        <title>The Global Catalogue of Microorganisms (GCM) 10K type strain sequencing project: providing services to taxonomists for standard genome sequencing and annotation.</title>
        <authorList>
            <consortium name="The Broad Institute Genomics Platform"/>
            <consortium name="The Broad Institute Genome Sequencing Center for Infectious Disease"/>
            <person name="Wu L."/>
            <person name="Ma J."/>
        </authorList>
    </citation>
    <scope>NUCLEOTIDE SEQUENCE [LARGE SCALE GENOMIC DNA]</scope>
    <source>
        <strain evidence="5">KLKA75</strain>
    </source>
</reference>
<dbReference type="Gene3D" id="3.30.450.40">
    <property type="match status" value="1"/>
</dbReference>
<dbReference type="RefSeq" id="WP_378257876.1">
    <property type="nucleotide sequence ID" value="NZ_JBHSIT010000006.1"/>
</dbReference>
<comment type="caution">
    <text evidence="4">The sequence shown here is derived from an EMBL/GenBank/DDBJ whole genome shotgun (WGS) entry which is preliminary data.</text>
</comment>
<evidence type="ECO:0000313" key="5">
    <source>
        <dbReference type="Proteomes" id="UP001595872"/>
    </source>
</evidence>
<dbReference type="EMBL" id="JBHSIT010000006">
    <property type="protein sequence ID" value="MFC4909947.1"/>
    <property type="molecule type" value="Genomic_DNA"/>
</dbReference>
<sequence length="499" mass="53141">MAEGAAARPPHACRARTDQARSRRALDGQAGARGAAANGALRTVRPVIGESWRRCRAAGVDTRLRAAPVVYDGRTVADLRAAHPLEPHLDTLRAVLDPVEHLVVITDAAGHALWRDGPSAALREADRIGLLEGACWAEGSVGTNGIGTTLATGRPQFVYSTEHLALALHRWSGAGAPVADPDTGDIVGCVDVAATARGLHPAAAALVAAAARLAEARLELDVARRDERLRDRYGRHAGKAEILLTSTGRVLAGGPPAWRGRRLSAAKPSPGDTVTLPDGRPALAEPLGEVFLLRPQPAGATGGFAGTQRGAPPSLTLSLLGAARPYARLDARRLPLSLRHAEILALLAMHPDGLSGDRLTACLYGDEGSPVTVRAEIHRLRDRLGGMVRAKPYRIGCPVEADFLVVRRLLDEGDVGTAARLFQGELLPASDSPAIRAERDELTGRIRRQLLDHDHAEALWRFAQTDPGRADLEVHERLVQILPPDDPRRITAAARCYPS</sequence>
<protein>
    <submittedName>
        <fullName evidence="4">GAF domain-containing protein</fullName>
    </submittedName>
</protein>
<evidence type="ECO:0000256" key="2">
    <source>
        <dbReference type="SAM" id="MobiDB-lite"/>
    </source>
</evidence>
<name>A0ABV9U0H2_9ACTN</name>